<reference evidence="3 4" key="1">
    <citation type="submission" date="2019-05" db="EMBL/GenBank/DDBJ databases">
        <authorList>
            <person name="Chen C."/>
        </authorList>
    </citation>
    <scope>NUCLEOTIDE SEQUENCE [LARGE SCALE GENOMIC DNA]</scope>
    <source>
        <strain evidence="3 4">HB172198</strain>
    </source>
</reference>
<dbReference type="SUPFAM" id="SSF101596">
    <property type="entry name" value="Dextranase, N-terminal domain"/>
    <property type="match status" value="1"/>
</dbReference>
<protein>
    <submittedName>
        <fullName evidence="3">Uncharacterized protein</fullName>
    </submittedName>
</protein>
<dbReference type="Gene3D" id="2.60.350.10">
    <property type="entry name" value="Dextranase, N-terminal"/>
    <property type="match status" value="1"/>
</dbReference>
<gene>
    <name evidence="3" type="ORF">E6C60_0825</name>
</gene>
<proteinExistence type="predicted"/>
<dbReference type="InterPro" id="IPR011050">
    <property type="entry name" value="Pectin_lyase_fold/virulence"/>
</dbReference>
<evidence type="ECO:0000256" key="2">
    <source>
        <dbReference type="SAM" id="SignalP"/>
    </source>
</evidence>
<keyword evidence="2" id="KW-0732">Signal</keyword>
<dbReference type="InterPro" id="IPR012334">
    <property type="entry name" value="Pectin_lyas_fold"/>
</dbReference>
<evidence type="ECO:0000256" key="1">
    <source>
        <dbReference type="SAM" id="MobiDB-lite"/>
    </source>
</evidence>
<dbReference type="InterPro" id="IPR035953">
    <property type="entry name" value="Dextranase_N-ter"/>
</dbReference>
<keyword evidence="4" id="KW-1185">Reference proteome</keyword>
<feature type="compositionally biased region" description="Basic and acidic residues" evidence="1">
    <location>
        <begin position="35"/>
        <end position="50"/>
    </location>
</feature>
<dbReference type="Proteomes" id="UP000300879">
    <property type="component" value="Chromosome"/>
</dbReference>
<name>A0A4P8XGG6_9BACL</name>
<evidence type="ECO:0000313" key="4">
    <source>
        <dbReference type="Proteomes" id="UP000300879"/>
    </source>
</evidence>
<dbReference type="Gene3D" id="2.160.20.10">
    <property type="entry name" value="Single-stranded right-handed beta-helix, Pectin lyase-like"/>
    <property type="match status" value="1"/>
</dbReference>
<sequence>MKIRFGKKLVSGIMVLSLFFSLPFVSAGASPQVPDKAEQHADEHSKRNEERFVVYPKPGDATKESDTFAVTVEQNGVKAASFVNLSEPPLFDKNDPKSGNGKDGAEIYRESGTTQHWTTFSLSGTAQVEVRRLDCVPFESVRVLPSRYGIEAQIGDDGSTVTFPIKPKQKVFLEINGQLIDRMFVFADPLEDPKLVPNSKRGNVFVAKAGDRPLDGLKKNDKVLYFGPGEYNIEEYGPVNTGTTQTDRTGSNKAWVVPSHIEQIYIAGGAIVYGGFFIQHDGVTVNGRGILSGEPLLYHQLNLLEFQAGSKGGYVEGITLADAVHYALRSWDAHYDGANFKVLANWRYNNDGINLTEDSTVEDVYLSGNDDTVKLYFGGATLKNAVIGQMVNGGVFQFGWGFRDVADIHVSNIDIVFVDGRNSQSNLGIINYRPRASNQENREYVIENITFDSIRADGPAIKLIALGLPENQVFRNITIRNSYIHSWPFEQFKNFIKGSTDSSTSGLGRVENIVLDHVQVGDTYLTKDNYLNVGNFETLPPSFVPEVKFIAE</sequence>
<feature type="signal peptide" evidence="2">
    <location>
        <begin position="1"/>
        <end position="27"/>
    </location>
</feature>
<organism evidence="3 4">
    <name type="scientific">Paenibacillus algicola</name>
    <dbReference type="NCBI Taxonomy" id="2565926"/>
    <lineage>
        <taxon>Bacteria</taxon>
        <taxon>Bacillati</taxon>
        <taxon>Bacillota</taxon>
        <taxon>Bacilli</taxon>
        <taxon>Bacillales</taxon>
        <taxon>Paenibacillaceae</taxon>
        <taxon>Paenibacillus</taxon>
    </lineage>
</organism>
<evidence type="ECO:0000313" key="3">
    <source>
        <dbReference type="EMBL" id="QCT01546.1"/>
    </source>
</evidence>
<feature type="chain" id="PRO_5038751059" evidence="2">
    <location>
        <begin position="28"/>
        <end position="552"/>
    </location>
</feature>
<dbReference type="KEGG" id="palo:E6C60_0825"/>
<dbReference type="SUPFAM" id="SSF51126">
    <property type="entry name" value="Pectin lyase-like"/>
    <property type="match status" value="1"/>
</dbReference>
<accession>A0A4P8XGG6</accession>
<feature type="region of interest" description="Disordered" evidence="1">
    <location>
        <begin position="31"/>
        <end position="50"/>
    </location>
</feature>
<dbReference type="AlphaFoldDB" id="A0A4P8XGG6"/>
<dbReference type="EMBL" id="CP040396">
    <property type="protein sequence ID" value="QCT01546.1"/>
    <property type="molecule type" value="Genomic_DNA"/>
</dbReference>